<keyword evidence="3" id="KW-1185">Reference proteome</keyword>
<dbReference type="EMBL" id="AXCJ01000008">
    <property type="protein sequence ID" value="ETO91233.1"/>
    <property type="molecule type" value="Genomic_DNA"/>
</dbReference>
<sequence>MINMLYYYSNILGILGVIRFCMVMKRYIKYRKPKYYVRIILVRLRGYFCIGKFAIRDRGEGYNISRFVQNQIGISNINMIV</sequence>
<evidence type="ECO:0000256" key="1">
    <source>
        <dbReference type="SAM" id="Phobius"/>
    </source>
</evidence>
<dbReference type="STRING" id="1401685.P857_726"/>
<keyword evidence="1" id="KW-0812">Transmembrane</keyword>
<keyword evidence="1" id="KW-0472">Membrane</keyword>
<dbReference type="Proteomes" id="UP000018951">
    <property type="component" value="Unassembled WGS sequence"/>
</dbReference>
<proteinExistence type="predicted"/>
<feature type="transmembrane region" description="Helical" evidence="1">
    <location>
        <begin position="6"/>
        <end position="24"/>
    </location>
</feature>
<dbReference type="AlphaFoldDB" id="W2V1D5"/>
<evidence type="ECO:0000313" key="2">
    <source>
        <dbReference type="EMBL" id="ETO91233.1"/>
    </source>
</evidence>
<evidence type="ECO:0000313" key="3">
    <source>
        <dbReference type="Proteomes" id="UP000018951"/>
    </source>
</evidence>
<name>W2V1D5_9RICK</name>
<comment type="caution">
    <text evidence="2">The sequence shown here is derived from an EMBL/GenBank/DDBJ whole genome shotgun (WGS) entry which is preliminary data.</text>
</comment>
<protein>
    <submittedName>
        <fullName evidence="2">Uncharacterized protein</fullName>
    </submittedName>
</protein>
<gene>
    <name evidence="2" type="ORF">P857_726</name>
</gene>
<keyword evidence="1" id="KW-1133">Transmembrane helix</keyword>
<reference evidence="2 3" key="1">
    <citation type="journal article" date="2013" name="PLoS ONE">
        <title>Bacterial endosymbiosis in a chordate host: long-term co-evolution and conservation of secondary metabolism.</title>
        <authorList>
            <person name="Kwan J.C."/>
            <person name="Schmidt E.W."/>
        </authorList>
    </citation>
    <scope>NUCLEOTIDE SEQUENCE [LARGE SCALE GENOMIC DNA]</scope>
    <source>
        <strain evidence="3">L6</strain>
    </source>
</reference>
<organism evidence="2 3">
    <name type="scientific">Candidatus Xenolissoclinum pacificiensis L6</name>
    <dbReference type="NCBI Taxonomy" id="1401685"/>
    <lineage>
        <taxon>Bacteria</taxon>
        <taxon>Pseudomonadati</taxon>
        <taxon>Pseudomonadota</taxon>
        <taxon>Alphaproteobacteria</taxon>
        <taxon>Rickettsiales</taxon>
        <taxon>Anaplasmataceae</taxon>
        <taxon>Candidatus Xenolissoclinum</taxon>
    </lineage>
</organism>
<accession>W2V1D5</accession>